<dbReference type="PANTHER" id="PTHR30390">
    <property type="entry name" value="SEDOHEPTULOSE 7-PHOSPHATE ISOMERASE / DNAA INITIATOR-ASSOCIATING FACTOR FOR REPLICATION INITIATION"/>
    <property type="match status" value="1"/>
</dbReference>
<dbReference type="InterPro" id="IPR050099">
    <property type="entry name" value="SIS_GmhA/DiaA_subfam"/>
</dbReference>
<dbReference type="SUPFAM" id="SSF53697">
    <property type="entry name" value="SIS domain"/>
    <property type="match status" value="1"/>
</dbReference>
<dbReference type="GO" id="GO:1901135">
    <property type="term" value="P:carbohydrate derivative metabolic process"/>
    <property type="evidence" value="ECO:0007669"/>
    <property type="project" value="InterPro"/>
</dbReference>
<protein>
    <submittedName>
        <fullName evidence="2">SIS domain-containing protein</fullName>
    </submittedName>
</protein>
<reference evidence="2" key="1">
    <citation type="journal article" date="2020" name="mSystems">
        <title>Genome- and Community-Level Interaction Insights into Carbon Utilization and Element Cycling Functions of Hydrothermarchaeota in Hydrothermal Sediment.</title>
        <authorList>
            <person name="Zhou Z."/>
            <person name="Liu Y."/>
            <person name="Xu W."/>
            <person name="Pan J."/>
            <person name="Luo Z.H."/>
            <person name="Li M."/>
        </authorList>
    </citation>
    <scope>NUCLEOTIDE SEQUENCE [LARGE SCALE GENOMIC DNA]</scope>
    <source>
        <strain evidence="2">SpSt-69</strain>
    </source>
</reference>
<dbReference type="Pfam" id="PF13580">
    <property type="entry name" value="SIS_2"/>
    <property type="match status" value="1"/>
</dbReference>
<dbReference type="Gene3D" id="3.40.50.10490">
    <property type="entry name" value="Glucose-6-phosphate isomerase like protein, domain 1"/>
    <property type="match status" value="1"/>
</dbReference>
<dbReference type="PROSITE" id="PS51464">
    <property type="entry name" value="SIS"/>
    <property type="match status" value="1"/>
</dbReference>
<dbReference type="GO" id="GO:0097367">
    <property type="term" value="F:carbohydrate derivative binding"/>
    <property type="evidence" value="ECO:0007669"/>
    <property type="project" value="InterPro"/>
</dbReference>
<dbReference type="InterPro" id="IPR035461">
    <property type="entry name" value="GmhA/DiaA"/>
</dbReference>
<dbReference type="InterPro" id="IPR046348">
    <property type="entry name" value="SIS_dom_sf"/>
</dbReference>
<evidence type="ECO:0000259" key="1">
    <source>
        <dbReference type="PROSITE" id="PS51464"/>
    </source>
</evidence>
<organism evidence="2">
    <name type="scientific">candidate division WOR-3 bacterium</name>
    <dbReference type="NCBI Taxonomy" id="2052148"/>
    <lineage>
        <taxon>Bacteria</taxon>
        <taxon>Bacteria division WOR-3</taxon>
    </lineage>
</organism>
<sequence>MRKRFEETLKTIELLAEKESNKIKNAAEIIYNALKNGKKVIWCGNGGSAAQAMHFNTELIVKYKNPRSSLPSIALTSDTSVITATANDFGFNEIFTRQIEGLGKEGDVLVALSTSGSSMNVIKAIKTAKAKKMAVIFLTGENSTEVEEEVDVVIHVPSRNTPIIQECHQIIGHIIIEELEKKLEV</sequence>
<evidence type="ECO:0000313" key="2">
    <source>
        <dbReference type="EMBL" id="HGL18353.1"/>
    </source>
</evidence>
<dbReference type="EMBL" id="DTDJ01000051">
    <property type="protein sequence ID" value="HGL18353.1"/>
    <property type="molecule type" value="Genomic_DNA"/>
</dbReference>
<proteinExistence type="predicted"/>
<dbReference type="InterPro" id="IPR001347">
    <property type="entry name" value="SIS_dom"/>
</dbReference>
<gene>
    <name evidence="2" type="ORF">ENU66_08505</name>
</gene>
<dbReference type="AlphaFoldDB" id="A0A7V3ZZ70"/>
<dbReference type="CDD" id="cd05006">
    <property type="entry name" value="SIS_GmhA"/>
    <property type="match status" value="1"/>
</dbReference>
<name>A0A7V3ZZ70_UNCW3</name>
<accession>A0A7V3ZZ70</accession>
<feature type="domain" description="SIS" evidence="1">
    <location>
        <begin position="30"/>
        <end position="185"/>
    </location>
</feature>
<comment type="caution">
    <text evidence="2">The sequence shown here is derived from an EMBL/GenBank/DDBJ whole genome shotgun (WGS) entry which is preliminary data.</text>
</comment>